<dbReference type="GO" id="GO:0016887">
    <property type="term" value="F:ATP hydrolysis activity"/>
    <property type="evidence" value="ECO:0007669"/>
    <property type="project" value="TreeGrafter"/>
</dbReference>
<dbReference type="GO" id="GO:0005874">
    <property type="term" value="C:microtubule"/>
    <property type="evidence" value="ECO:0007669"/>
    <property type="project" value="TreeGrafter"/>
</dbReference>
<keyword evidence="3 5" id="KW-0067">ATP-binding</keyword>
<gene>
    <name evidence="9" type="ORF">MELIAE_LOCUS6133</name>
</gene>
<accession>A0A9P0B3A5</accession>
<dbReference type="EMBL" id="OV121135">
    <property type="protein sequence ID" value="CAH0554585.1"/>
    <property type="molecule type" value="Genomic_DNA"/>
</dbReference>
<dbReference type="GO" id="GO:0005524">
    <property type="term" value="F:ATP binding"/>
    <property type="evidence" value="ECO:0007669"/>
    <property type="project" value="UniProtKB-UniRule"/>
</dbReference>
<proteinExistence type="inferred from homology"/>
<evidence type="ECO:0000256" key="2">
    <source>
        <dbReference type="ARBA" id="ARBA00022741"/>
    </source>
</evidence>
<keyword evidence="4" id="KW-0963">Cytoplasm</keyword>
<dbReference type="PRINTS" id="PR00380">
    <property type="entry name" value="KINESINHEAVY"/>
</dbReference>
<dbReference type="InterPro" id="IPR001752">
    <property type="entry name" value="Kinesin_motor_dom"/>
</dbReference>
<evidence type="ECO:0000256" key="7">
    <source>
        <dbReference type="SAM" id="MobiDB-lite"/>
    </source>
</evidence>
<comment type="subcellular location">
    <subcellularLocation>
        <location evidence="1">Cytoplasm</location>
        <location evidence="1">Cytoskeleton</location>
    </subcellularLocation>
</comment>
<feature type="coiled-coil region" evidence="6">
    <location>
        <begin position="621"/>
        <end position="686"/>
    </location>
</feature>
<dbReference type="Gene3D" id="3.40.850.10">
    <property type="entry name" value="Kinesin motor domain"/>
    <property type="match status" value="1"/>
</dbReference>
<dbReference type="SUPFAM" id="SSF52540">
    <property type="entry name" value="P-loop containing nucleoside triphosphate hydrolases"/>
    <property type="match status" value="1"/>
</dbReference>
<dbReference type="OrthoDB" id="3176171at2759"/>
<sequence>MHRGKTAFSCVKVIKSSSVGDEGIPHNYRLPSKASFGVFLSDMIGNFRIGAVLTHGFCTYLILWKYSLKNSEQFHPFISDMTKDLCQRKNDSKVYYRIYPIHYIDNKYVKLDKDNINIFIRNRQDLAKNCSALQKDYIYWKFITDGVFRNISQGNIYNTIIEDVLDRVIEGNDAIILAFGQTGSGKSLTIGGLDGIRQNIGISPRLISDLFELKTKFKKNLKFNLEMSYMEFGSNNAFDLLKECPNTVDYPFTMSKIRVKEKIEAYTYLYKGEGRKDFILNNHRSHIYSSVLTFFITIKNLSLEKPHQFSSKIHVIDLAGTDSFGNESCGFKSIKAVGSANLIKSNLEAFILYLCDNLPEIIKVKYRMNPLIKYLGSSLSNETILRFIGHISLEPENILVSLSLLRFGQIVKGVKTKFKELVPELNKEVEVDYYKAEIQKLKDEKKLELILSNQLMKKSIDGERFSQMERCVKEYLENSCSAIDLLNVAEIKTTYEIFKDIYRDLVIKNEQSYKIAYRTALEDIAKNKNILEDITKNNKNSIDASTVKSKQSILPANGSQRPSNSSKATNSSKMIASSSKANNLNGSIKSARKESKMPVKSVESTIPNEIPDFNEVWDKYIKDETTNYNQYMEEYQSNEANLKDIYLIYKKQIELLQQLKENVVKREQEFEEIKLLNKTLQEVSDEEKNNLSDCLHNLNCAKEEYARQLDETLTCKTHLQVNLKMRSDLRKLLDEDFANYSKRLYDAMVPNLENFDPLANETVNLDDISEEPGECEAEVNKAISDALDAPFEKLKVLMKLEMKKKQLYLETHKSFNKSKKYH</sequence>
<feature type="region of interest" description="Disordered" evidence="7">
    <location>
        <begin position="545"/>
        <end position="603"/>
    </location>
</feature>
<comment type="similarity">
    <text evidence="5">Belongs to the TRAFAC class myosin-kinesin ATPase superfamily. Kinesin family.</text>
</comment>
<reference evidence="9" key="1">
    <citation type="submission" date="2021-12" db="EMBL/GenBank/DDBJ databases">
        <authorList>
            <person name="King R."/>
        </authorList>
    </citation>
    <scope>NUCLEOTIDE SEQUENCE</scope>
</reference>
<evidence type="ECO:0000256" key="1">
    <source>
        <dbReference type="ARBA" id="ARBA00004245"/>
    </source>
</evidence>
<dbReference type="SMART" id="SM00129">
    <property type="entry name" value="KISc"/>
    <property type="match status" value="1"/>
</dbReference>
<dbReference type="InterPro" id="IPR036961">
    <property type="entry name" value="Kinesin_motor_dom_sf"/>
</dbReference>
<dbReference type="GO" id="GO:0003777">
    <property type="term" value="F:microtubule motor activity"/>
    <property type="evidence" value="ECO:0007669"/>
    <property type="project" value="InterPro"/>
</dbReference>
<dbReference type="PROSITE" id="PS50067">
    <property type="entry name" value="KINESIN_MOTOR_2"/>
    <property type="match status" value="1"/>
</dbReference>
<keyword evidence="4" id="KW-0206">Cytoskeleton</keyword>
<keyword evidence="2 5" id="KW-0547">Nucleotide-binding</keyword>
<dbReference type="InterPro" id="IPR027417">
    <property type="entry name" value="P-loop_NTPase"/>
</dbReference>
<evidence type="ECO:0000256" key="5">
    <source>
        <dbReference type="PROSITE-ProRule" id="PRU00283"/>
    </source>
</evidence>
<evidence type="ECO:0000313" key="9">
    <source>
        <dbReference type="EMBL" id="CAH0554585.1"/>
    </source>
</evidence>
<dbReference type="AlphaFoldDB" id="A0A9P0B3A5"/>
<feature type="domain" description="Kinesin motor" evidence="8">
    <location>
        <begin position="115"/>
        <end position="414"/>
    </location>
</feature>
<feature type="compositionally biased region" description="Polar residues" evidence="7">
    <location>
        <begin position="545"/>
        <end position="588"/>
    </location>
</feature>
<keyword evidence="6" id="KW-0175">Coiled coil</keyword>
<evidence type="ECO:0000256" key="4">
    <source>
        <dbReference type="ARBA" id="ARBA00023212"/>
    </source>
</evidence>
<name>A0A9P0B3A5_BRAAE</name>
<organism evidence="9 10">
    <name type="scientific">Brassicogethes aeneus</name>
    <name type="common">Rape pollen beetle</name>
    <name type="synonym">Meligethes aeneus</name>
    <dbReference type="NCBI Taxonomy" id="1431903"/>
    <lineage>
        <taxon>Eukaryota</taxon>
        <taxon>Metazoa</taxon>
        <taxon>Ecdysozoa</taxon>
        <taxon>Arthropoda</taxon>
        <taxon>Hexapoda</taxon>
        <taxon>Insecta</taxon>
        <taxon>Pterygota</taxon>
        <taxon>Neoptera</taxon>
        <taxon>Endopterygota</taxon>
        <taxon>Coleoptera</taxon>
        <taxon>Polyphaga</taxon>
        <taxon>Cucujiformia</taxon>
        <taxon>Nitidulidae</taxon>
        <taxon>Meligethinae</taxon>
        <taxon>Brassicogethes</taxon>
    </lineage>
</organism>
<keyword evidence="10" id="KW-1185">Reference proteome</keyword>
<dbReference type="GO" id="GO:0005871">
    <property type="term" value="C:kinesin complex"/>
    <property type="evidence" value="ECO:0007669"/>
    <property type="project" value="TreeGrafter"/>
</dbReference>
<evidence type="ECO:0000313" key="10">
    <source>
        <dbReference type="Proteomes" id="UP001154078"/>
    </source>
</evidence>
<keyword evidence="5" id="KW-0505">Motor protein</keyword>
<dbReference type="Proteomes" id="UP001154078">
    <property type="component" value="Chromosome 4"/>
</dbReference>
<evidence type="ECO:0000256" key="3">
    <source>
        <dbReference type="ARBA" id="ARBA00022840"/>
    </source>
</evidence>
<dbReference type="Pfam" id="PF00225">
    <property type="entry name" value="Kinesin"/>
    <property type="match status" value="1"/>
</dbReference>
<evidence type="ECO:0000259" key="8">
    <source>
        <dbReference type="PROSITE" id="PS50067"/>
    </source>
</evidence>
<dbReference type="InterPro" id="IPR027640">
    <property type="entry name" value="Kinesin-like_fam"/>
</dbReference>
<feature type="binding site" evidence="5">
    <location>
        <begin position="180"/>
        <end position="187"/>
    </location>
    <ligand>
        <name>ATP</name>
        <dbReference type="ChEBI" id="CHEBI:30616"/>
    </ligand>
</feature>
<dbReference type="GO" id="GO:0008017">
    <property type="term" value="F:microtubule binding"/>
    <property type="evidence" value="ECO:0007669"/>
    <property type="project" value="InterPro"/>
</dbReference>
<evidence type="ECO:0000256" key="6">
    <source>
        <dbReference type="SAM" id="Coils"/>
    </source>
</evidence>
<dbReference type="GO" id="GO:0007018">
    <property type="term" value="P:microtubule-based movement"/>
    <property type="evidence" value="ECO:0007669"/>
    <property type="project" value="InterPro"/>
</dbReference>
<dbReference type="PANTHER" id="PTHR24115">
    <property type="entry name" value="KINESIN-RELATED"/>
    <property type="match status" value="1"/>
</dbReference>
<protein>
    <recommendedName>
        <fullName evidence="8">Kinesin motor domain-containing protein</fullName>
    </recommendedName>
</protein>